<keyword evidence="7" id="KW-1185">Reference proteome</keyword>
<dbReference type="Pfam" id="PF24883">
    <property type="entry name" value="NPHP3_N"/>
    <property type="match status" value="1"/>
</dbReference>
<dbReference type="Gene3D" id="3.40.50.300">
    <property type="entry name" value="P-loop containing nucleotide triphosphate hydrolases"/>
    <property type="match status" value="1"/>
</dbReference>
<dbReference type="InterPro" id="IPR056884">
    <property type="entry name" value="NPHP3-like_N"/>
</dbReference>
<dbReference type="InterPro" id="IPR027417">
    <property type="entry name" value="P-loop_NTPase"/>
</dbReference>
<feature type="domain" description="DUF7791" evidence="5">
    <location>
        <begin position="534"/>
        <end position="675"/>
    </location>
</feature>
<dbReference type="OrthoDB" id="443402at2759"/>
<dbReference type="Pfam" id="PF14479">
    <property type="entry name" value="HeLo"/>
    <property type="match status" value="1"/>
</dbReference>
<dbReference type="Pfam" id="PF25053">
    <property type="entry name" value="DUF7791"/>
    <property type="match status" value="1"/>
</dbReference>
<reference evidence="6" key="1">
    <citation type="submission" date="2021-12" db="EMBL/GenBank/DDBJ databases">
        <title>Curvularia clavata genome.</title>
        <authorList>
            <person name="Cao Y."/>
        </authorList>
    </citation>
    <scope>NUCLEOTIDE SEQUENCE</scope>
    <source>
        <strain evidence="6">Yc1106</strain>
    </source>
</reference>
<dbReference type="Proteomes" id="UP001056012">
    <property type="component" value="Chromosome 2"/>
</dbReference>
<feature type="domain" description="Prion-inhibition and propagation HeLo" evidence="3">
    <location>
        <begin position="5"/>
        <end position="211"/>
    </location>
</feature>
<dbReference type="PANTHER" id="PTHR10039">
    <property type="entry name" value="AMELOGENIN"/>
    <property type="match status" value="1"/>
</dbReference>
<name>A0A9Q8Z5Z3_CURCL</name>
<evidence type="ECO:0008006" key="8">
    <source>
        <dbReference type="Google" id="ProtNLM"/>
    </source>
</evidence>
<dbReference type="InterPro" id="IPR056693">
    <property type="entry name" value="DUF7791"/>
</dbReference>
<feature type="region of interest" description="Disordered" evidence="2">
    <location>
        <begin position="1006"/>
        <end position="1033"/>
    </location>
</feature>
<dbReference type="EMBL" id="CP089275">
    <property type="protein sequence ID" value="USP76277.1"/>
    <property type="molecule type" value="Genomic_DNA"/>
</dbReference>
<gene>
    <name evidence="6" type="ORF">yc1106_03551</name>
</gene>
<evidence type="ECO:0000313" key="6">
    <source>
        <dbReference type="EMBL" id="USP76277.1"/>
    </source>
</evidence>
<accession>A0A9Q8Z5Z3</accession>
<dbReference type="PANTHER" id="PTHR10039:SF5">
    <property type="entry name" value="NACHT DOMAIN-CONTAINING PROTEIN"/>
    <property type="match status" value="1"/>
</dbReference>
<dbReference type="InterPro" id="IPR029498">
    <property type="entry name" value="HeLo_dom"/>
</dbReference>
<evidence type="ECO:0000259" key="3">
    <source>
        <dbReference type="Pfam" id="PF14479"/>
    </source>
</evidence>
<protein>
    <recommendedName>
        <fullName evidence="8">NACHT domain-containing protein</fullName>
    </recommendedName>
</protein>
<evidence type="ECO:0000256" key="2">
    <source>
        <dbReference type="SAM" id="MobiDB-lite"/>
    </source>
</evidence>
<dbReference type="SUPFAM" id="SSF52540">
    <property type="entry name" value="P-loop containing nucleoside triphosphate hydrolases"/>
    <property type="match status" value="1"/>
</dbReference>
<evidence type="ECO:0000256" key="1">
    <source>
        <dbReference type="ARBA" id="ARBA00022737"/>
    </source>
</evidence>
<feature type="domain" description="Nephrocystin 3-like N-terminal" evidence="4">
    <location>
        <begin position="260"/>
        <end position="425"/>
    </location>
</feature>
<evidence type="ECO:0000259" key="4">
    <source>
        <dbReference type="Pfam" id="PF24883"/>
    </source>
</evidence>
<evidence type="ECO:0000313" key="7">
    <source>
        <dbReference type="Proteomes" id="UP001056012"/>
    </source>
</evidence>
<proteinExistence type="predicted"/>
<dbReference type="AlphaFoldDB" id="A0A9Q8Z5Z3"/>
<organism evidence="6 7">
    <name type="scientific">Curvularia clavata</name>
    <dbReference type="NCBI Taxonomy" id="95742"/>
    <lineage>
        <taxon>Eukaryota</taxon>
        <taxon>Fungi</taxon>
        <taxon>Dikarya</taxon>
        <taxon>Ascomycota</taxon>
        <taxon>Pezizomycotina</taxon>
        <taxon>Dothideomycetes</taxon>
        <taxon>Pleosporomycetidae</taxon>
        <taxon>Pleosporales</taxon>
        <taxon>Pleosporineae</taxon>
        <taxon>Pleosporaceae</taxon>
        <taxon>Curvularia</taxon>
    </lineage>
</organism>
<dbReference type="InterPro" id="IPR038305">
    <property type="entry name" value="HeLo_sf"/>
</dbReference>
<evidence type="ECO:0000259" key="5">
    <source>
        <dbReference type="Pfam" id="PF25053"/>
    </source>
</evidence>
<sequence length="1033" mass="119853">MEGAGLAIGVLALASIFNDCKDLLACFLAAKSMGDDYDDLVLMFDYQRMFLEDWAKRVCLFDQQNYDKRLEDPRVGVPVARSLRRIHKLLQDGAELQKRYGLKPAKDRSTSRFREISRKLRSVHGVQQLQLDQHVRYRQPTTQNNKNGNSVVQKITWIIKDKERFEALLKSLTALIKCINDAIPDLNIVAANTLSQNDEEQLHSVNVLKTIETLDPECIKRVLDRLWFRFIDDRKNNIEDAHSETFEWAIRAPAPNTKWDDLRQWLRSGSDIYWISGKPGSGKSTLMKHLFGHPEVAELLGEWAGNQKLTMASFFLWNVGTSEQNTQHGLARGLLYHVLEKNQSLVPVVLPDMWREAKNGSMNIKPPSSAELDQAFQQFGKQSTEGAFAFFIDGIDEFKGDPREGISFIQELAASARVKVLLSSREIEACDKAFSMKPKMRLQNLTEKDIERYVNSTIRHHLSLPNTSRLSERDIRELVMRIQEKAKGVFLWVVLACRTLRDRFDVCDKARELQEAINELPPQLEDLFRSILESVPRAYQQDAAKLLQICYFHALKATHYERFVSAFSLAWAYEKDMSLDKMQDFTRFSFDEKKQKCITFETQVRSRCRGLLEVHNSLSDGHWWVAKDPHDHYRFIDYTPHVEFMHRTVFEFLGSPAALEMDCLRIRDKEFDPVATLAYIYAYRMYDSDWPLITGDECVIDEFTPLHLVSRYSPSNLPRVLDRFVLALMQPRDLYTPGTAAQNNPYLPVCLAGTSDDKLESFFGYSTYELSREHAALLLAVELNFPSFVEDFDIEEFNQVQKSQHPVATERRNLLFHAIEHPMLNSMGYYYESGYFSPEMIEILLDSGCDPNQVIVRQECENEKWDQITTPWHTWLSWIRRYSYTFRRLDTIPEVSFITAKMLEAGADLYPKISTSHGDLRVYLLEEMIDWVKAAQETESKQIYLDIMVSFVMIITAITSSMRESPIIIEHDGQNGLKERCLQVVEFYERNFELTRPNVLENQIFMKKDDESRDGKEEEERAENSVEDEQRSS</sequence>
<dbReference type="Gene3D" id="1.20.120.1020">
    <property type="entry name" value="Prion-inhibition and propagation, HeLo domain"/>
    <property type="match status" value="1"/>
</dbReference>
<dbReference type="VEuPathDB" id="FungiDB:yc1106_03551"/>
<keyword evidence="1" id="KW-0677">Repeat</keyword>